<evidence type="ECO:0000256" key="4">
    <source>
        <dbReference type="ARBA" id="ARBA00022679"/>
    </source>
</evidence>
<dbReference type="PROSITE" id="PS00374">
    <property type="entry name" value="MGMT"/>
    <property type="match status" value="1"/>
</dbReference>
<dbReference type="InterPro" id="IPR014048">
    <property type="entry name" value="MethylDNA_cys_MeTrfase_DNA-bd"/>
</dbReference>
<dbReference type="SUPFAM" id="SSF53155">
    <property type="entry name" value="Methylated DNA-protein cysteine methyltransferase domain"/>
    <property type="match status" value="2"/>
</dbReference>
<comment type="caution">
    <text evidence="11">The sequence shown here is derived from an EMBL/GenBank/DDBJ whole genome shotgun (WGS) entry which is preliminary data.</text>
</comment>
<keyword evidence="6 8" id="KW-0234">DNA repair</keyword>
<dbReference type="RefSeq" id="WP_344471752.1">
    <property type="nucleotide sequence ID" value="NZ_BAAAQX010000003.1"/>
</dbReference>
<dbReference type="EMBL" id="BAAAQX010000003">
    <property type="protein sequence ID" value="GAA2205963.1"/>
    <property type="molecule type" value="Genomic_DNA"/>
</dbReference>
<comment type="function">
    <text evidence="8">Involved in the cellular defense against the biological effects of O6-methylguanine (O6-MeG) and O4-methylthymine (O4-MeT) in DNA. Repairs the methylated nucleobase in DNA by stoichiometrically transferring the methyl group to a cysteine residue in the enzyme. This is a suicide reaction: the enzyme is irreversibly inactivated.</text>
</comment>
<keyword evidence="3 8" id="KW-0489">Methyltransferase</keyword>
<evidence type="ECO:0000256" key="1">
    <source>
        <dbReference type="ARBA" id="ARBA00001286"/>
    </source>
</evidence>
<evidence type="ECO:0000256" key="3">
    <source>
        <dbReference type="ARBA" id="ARBA00022603"/>
    </source>
</evidence>
<dbReference type="NCBIfam" id="TIGR00589">
    <property type="entry name" value="ogt"/>
    <property type="match status" value="1"/>
</dbReference>
<dbReference type="InterPro" id="IPR036631">
    <property type="entry name" value="MGMT_N_sf"/>
</dbReference>
<dbReference type="Gene3D" id="3.30.160.70">
    <property type="entry name" value="Methylated DNA-protein cysteine methyltransferase domain"/>
    <property type="match status" value="1"/>
</dbReference>
<comment type="similarity">
    <text evidence="8">Belongs to the MGMT family.</text>
</comment>
<dbReference type="InterPro" id="IPR023546">
    <property type="entry name" value="MGMT"/>
</dbReference>
<dbReference type="SUPFAM" id="SSF46767">
    <property type="entry name" value="Methylated DNA-protein cysteine methyltransferase, C-terminal domain"/>
    <property type="match status" value="1"/>
</dbReference>
<accession>A0ABN3C9I8</accession>
<comment type="catalytic activity">
    <reaction evidence="7 8">
        <text>a 6-O-methyl-2'-deoxyguanosine in DNA + L-cysteinyl-[protein] = S-methyl-L-cysteinyl-[protein] + a 2'-deoxyguanosine in DNA</text>
        <dbReference type="Rhea" id="RHEA:24000"/>
        <dbReference type="Rhea" id="RHEA-COMP:10131"/>
        <dbReference type="Rhea" id="RHEA-COMP:10132"/>
        <dbReference type="Rhea" id="RHEA-COMP:11367"/>
        <dbReference type="Rhea" id="RHEA-COMP:11368"/>
        <dbReference type="ChEBI" id="CHEBI:29950"/>
        <dbReference type="ChEBI" id="CHEBI:82612"/>
        <dbReference type="ChEBI" id="CHEBI:85445"/>
        <dbReference type="ChEBI" id="CHEBI:85448"/>
        <dbReference type="EC" id="2.1.1.63"/>
    </reaction>
</comment>
<protein>
    <recommendedName>
        <fullName evidence="8">Methylated-DNA--protein-cysteine methyltransferase</fullName>
        <ecNumber evidence="8">2.1.1.63</ecNumber>
    </recommendedName>
    <alternativeName>
        <fullName evidence="8">6-O-methylguanine-DNA methyltransferase</fullName>
        <shortName evidence="8">MGMT</shortName>
    </alternativeName>
    <alternativeName>
        <fullName evidence="8">O-6-methylguanine-DNA-alkyltransferase</fullName>
    </alternativeName>
</protein>
<feature type="domain" description="Methylguanine DNA methyltransferase ribonuclease-like" evidence="10">
    <location>
        <begin position="74"/>
        <end position="120"/>
    </location>
</feature>
<reference evidence="11 12" key="1">
    <citation type="journal article" date="2019" name="Int. J. Syst. Evol. Microbiol.">
        <title>The Global Catalogue of Microorganisms (GCM) 10K type strain sequencing project: providing services to taxonomists for standard genome sequencing and annotation.</title>
        <authorList>
            <consortium name="The Broad Institute Genomics Platform"/>
            <consortium name="The Broad Institute Genome Sequencing Center for Infectious Disease"/>
            <person name="Wu L."/>
            <person name="Ma J."/>
        </authorList>
    </citation>
    <scope>NUCLEOTIDE SEQUENCE [LARGE SCALE GENOMIC DNA]</scope>
    <source>
        <strain evidence="11 12">JCM 16114</strain>
    </source>
</reference>
<comment type="subcellular location">
    <subcellularLocation>
        <location evidence="8">Cytoplasm</location>
    </subcellularLocation>
</comment>
<evidence type="ECO:0000259" key="10">
    <source>
        <dbReference type="Pfam" id="PF02870"/>
    </source>
</evidence>
<keyword evidence="5 8" id="KW-0227">DNA damage</keyword>
<dbReference type="Pfam" id="PF01035">
    <property type="entry name" value="DNA_binding_1"/>
    <property type="match status" value="1"/>
</dbReference>
<dbReference type="Gene3D" id="1.10.10.10">
    <property type="entry name" value="Winged helix-like DNA-binding domain superfamily/Winged helix DNA-binding domain"/>
    <property type="match status" value="1"/>
</dbReference>
<evidence type="ECO:0000256" key="7">
    <source>
        <dbReference type="ARBA" id="ARBA00049348"/>
    </source>
</evidence>
<evidence type="ECO:0000256" key="2">
    <source>
        <dbReference type="ARBA" id="ARBA00022490"/>
    </source>
</evidence>
<name>A0ABN3C9I8_9ACTN</name>
<keyword evidence="4 8" id="KW-0808">Transferase</keyword>
<feature type="active site" description="Nucleophile; methyl group acceptor" evidence="8">
    <location>
        <position position="176"/>
    </location>
</feature>
<dbReference type="InterPro" id="IPR008332">
    <property type="entry name" value="MethylG_MeTrfase_N"/>
</dbReference>
<dbReference type="HAMAP" id="MF_00772">
    <property type="entry name" value="OGT"/>
    <property type="match status" value="1"/>
</dbReference>
<evidence type="ECO:0000256" key="5">
    <source>
        <dbReference type="ARBA" id="ARBA00022763"/>
    </source>
</evidence>
<dbReference type="EC" id="2.1.1.63" evidence="8"/>
<evidence type="ECO:0000256" key="6">
    <source>
        <dbReference type="ARBA" id="ARBA00023204"/>
    </source>
</evidence>
<comment type="catalytic activity">
    <reaction evidence="1 8">
        <text>a 4-O-methyl-thymidine in DNA + L-cysteinyl-[protein] = a thymidine in DNA + S-methyl-L-cysteinyl-[protein]</text>
        <dbReference type="Rhea" id="RHEA:53428"/>
        <dbReference type="Rhea" id="RHEA-COMP:10131"/>
        <dbReference type="Rhea" id="RHEA-COMP:10132"/>
        <dbReference type="Rhea" id="RHEA-COMP:13555"/>
        <dbReference type="Rhea" id="RHEA-COMP:13556"/>
        <dbReference type="ChEBI" id="CHEBI:29950"/>
        <dbReference type="ChEBI" id="CHEBI:82612"/>
        <dbReference type="ChEBI" id="CHEBI:137386"/>
        <dbReference type="ChEBI" id="CHEBI:137387"/>
        <dbReference type="EC" id="2.1.1.63"/>
    </reaction>
</comment>
<organism evidence="11 12">
    <name type="scientific">Nonomuraea monospora</name>
    <dbReference type="NCBI Taxonomy" id="568818"/>
    <lineage>
        <taxon>Bacteria</taxon>
        <taxon>Bacillati</taxon>
        <taxon>Actinomycetota</taxon>
        <taxon>Actinomycetes</taxon>
        <taxon>Streptosporangiales</taxon>
        <taxon>Streptosporangiaceae</taxon>
        <taxon>Nonomuraea</taxon>
    </lineage>
</organism>
<dbReference type="Pfam" id="PF02870">
    <property type="entry name" value="Methyltransf_1N"/>
    <property type="match status" value="1"/>
</dbReference>
<evidence type="ECO:0000313" key="11">
    <source>
        <dbReference type="EMBL" id="GAA2205963.1"/>
    </source>
</evidence>
<dbReference type="InterPro" id="IPR036388">
    <property type="entry name" value="WH-like_DNA-bd_sf"/>
</dbReference>
<evidence type="ECO:0000256" key="8">
    <source>
        <dbReference type="HAMAP-Rule" id="MF_00772"/>
    </source>
</evidence>
<dbReference type="PANTHER" id="PTHR10815:SF5">
    <property type="entry name" value="METHYLATED-DNA--PROTEIN-CYSTEINE METHYLTRANSFERASE"/>
    <property type="match status" value="1"/>
</dbReference>
<feature type="domain" description="Methylated-DNA-[protein]-cysteine S-methyltransferase DNA binding" evidence="9">
    <location>
        <begin position="124"/>
        <end position="205"/>
    </location>
</feature>
<comment type="miscellaneous">
    <text evidence="8">This enzyme catalyzes only one turnover and therefore is not strictly catalytic. According to one definition, an enzyme is a biocatalyst that acts repeatedly and over many reaction cycles.</text>
</comment>
<dbReference type="Proteomes" id="UP001499843">
    <property type="component" value="Unassembled WGS sequence"/>
</dbReference>
<dbReference type="PANTHER" id="PTHR10815">
    <property type="entry name" value="METHYLATED-DNA--PROTEIN-CYSTEINE METHYLTRANSFERASE"/>
    <property type="match status" value="1"/>
</dbReference>
<proteinExistence type="inferred from homology"/>
<sequence>MDIYTTIDSPLGEILLVGDGTALTRVSFDAASSDATTFGAASGRAGQVREPRAVAEAGRERGLVAEAGRRTDLIAEAERERALVSEAGRRNESGVFVEAERQFGEYFAGERTRFDLPLAPRGTAFQERVWAELARLPYGTTTSYGALTARVGAPPDRIRAVAAAVGANPLLVLLPCHRVIAADGALTGYAGGLERKHALLTLEGVLQPQLWSTL</sequence>
<evidence type="ECO:0000259" key="9">
    <source>
        <dbReference type="Pfam" id="PF01035"/>
    </source>
</evidence>
<dbReference type="CDD" id="cd06445">
    <property type="entry name" value="ATase"/>
    <property type="match status" value="1"/>
</dbReference>
<keyword evidence="12" id="KW-1185">Reference proteome</keyword>
<dbReference type="InterPro" id="IPR001497">
    <property type="entry name" value="MethylDNA_cys_MeTrfase_AS"/>
</dbReference>
<evidence type="ECO:0000313" key="12">
    <source>
        <dbReference type="Proteomes" id="UP001499843"/>
    </source>
</evidence>
<dbReference type="InterPro" id="IPR036217">
    <property type="entry name" value="MethylDNA_cys_MeTrfase_DNAb"/>
</dbReference>
<keyword evidence="2 8" id="KW-0963">Cytoplasm</keyword>
<gene>
    <name evidence="11" type="ORF">GCM10009850_014210</name>
</gene>